<reference evidence="5" key="1">
    <citation type="submission" date="2018-03" db="EMBL/GenBank/DDBJ databases">
        <title>A comparative analysis of the Nautiliaceae.</title>
        <authorList>
            <person name="Grosche A."/>
            <person name="Smedile F."/>
            <person name="Vetriani C."/>
        </authorList>
    </citation>
    <scope>NUCLEOTIDE SEQUENCE [LARGE SCALE GENOMIC DNA]</scope>
    <source>
        <strain evidence="5">TB6</strain>
    </source>
</reference>
<reference evidence="2" key="3">
    <citation type="submission" date="2019-06" db="EMBL/GenBank/DDBJ databases">
        <title>A comparative analysis of the Nautiliaceae.</title>
        <authorList>
            <person name="Grosche A."/>
            <person name="Smedile F."/>
            <person name="Vetriani C."/>
        </authorList>
    </citation>
    <scope>NUCLEOTIDE SEQUENCE</scope>
    <source>
        <strain evidence="2">TB6</strain>
    </source>
</reference>
<keyword evidence="1" id="KW-0175">Coiled coil</keyword>
<evidence type="ECO:0000256" key="1">
    <source>
        <dbReference type="SAM" id="Coils"/>
    </source>
</evidence>
<dbReference type="EMBL" id="RJVK01000002">
    <property type="protein sequence ID" value="ROR40002.1"/>
    <property type="molecule type" value="Genomic_DNA"/>
</dbReference>
<evidence type="ECO:0000313" key="4">
    <source>
        <dbReference type="Proteomes" id="UP000272781"/>
    </source>
</evidence>
<keyword evidence="5" id="KW-1185">Reference proteome</keyword>
<reference evidence="3 4" key="2">
    <citation type="submission" date="2018-11" db="EMBL/GenBank/DDBJ databases">
        <title>Genomic Encyclopedia of Type Strains, Phase IV (KMG-IV): sequencing the most valuable type-strain genomes for metagenomic binning, comparative biology and taxonomic classification.</title>
        <authorList>
            <person name="Goeker M."/>
        </authorList>
    </citation>
    <scope>NUCLEOTIDE SEQUENCE [LARGE SCALE GENOMIC DNA]</scope>
    <source>
        <strain evidence="3 4">DSM 27783</strain>
    </source>
</reference>
<sequence>MEKFTLNEIKIAVINKDLKKLEELSRMTPAFSSENEAKELIYFINEATKILEEEKRKLSLEMKEIKKLKNFYNQNSSCAFDYQG</sequence>
<organism evidence="3 4">
    <name type="scientific">Caminibacter pacificus</name>
    <dbReference type="NCBI Taxonomy" id="1424653"/>
    <lineage>
        <taxon>Bacteria</taxon>
        <taxon>Pseudomonadati</taxon>
        <taxon>Campylobacterota</taxon>
        <taxon>Epsilonproteobacteria</taxon>
        <taxon>Nautiliales</taxon>
        <taxon>Nautiliaceae</taxon>
        <taxon>Caminibacter</taxon>
    </lineage>
</organism>
<evidence type="ECO:0000313" key="3">
    <source>
        <dbReference type="EMBL" id="ROR40002.1"/>
    </source>
</evidence>
<dbReference type="Proteomes" id="UP000298805">
    <property type="component" value="Chromosome"/>
</dbReference>
<feature type="coiled-coil region" evidence="1">
    <location>
        <begin position="44"/>
        <end position="75"/>
    </location>
</feature>
<evidence type="ECO:0000313" key="2">
    <source>
        <dbReference type="EMBL" id="QCI27823.1"/>
    </source>
</evidence>
<name>A0AAJ4RCU4_9BACT</name>
<dbReference type="RefSeq" id="WP_123352386.1">
    <property type="nucleotide sequence ID" value="NZ_CP027432.2"/>
</dbReference>
<evidence type="ECO:0000313" key="5">
    <source>
        <dbReference type="Proteomes" id="UP000298805"/>
    </source>
</evidence>
<accession>A0AAJ4RCU4</accession>
<protein>
    <submittedName>
        <fullName evidence="3">Uncharacterized protein</fullName>
    </submittedName>
</protein>
<proteinExistence type="predicted"/>
<dbReference type="Proteomes" id="UP000272781">
    <property type="component" value="Unassembled WGS sequence"/>
</dbReference>
<gene>
    <name evidence="2" type="ORF">C6V80_02230</name>
    <name evidence="3" type="ORF">EDC58_0982</name>
</gene>
<dbReference type="EMBL" id="CP027432">
    <property type="protein sequence ID" value="QCI27823.1"/>
    <property type="molecule type" value="Genomic_DNA"/>
</dbReference>
<dbReference type="AlphaFoldDB" id="A0AAJ4RCU4"/>